<protein>
    <submittedName>
        <fullName evidence="4">Class I peptide chain release factor</fullName>
    </submittedName>
</protein>
<proteinExistence type="inferred from homology"/>
<feature type="compositionally biased region" description="Low complexity" evidence="2">
    <location>
        <begin position="106"/>
        <end position="115"/>
    </location>
</feature>
<dbReference type="AlphaFoldDB" id="A6W5J8"/>
<reference evidence="5" key="1">
    <citation type="journal article" date="2008" name="PLoS ONE">
        <title>Survival in nuclear waste, extreme resistance, and potential applications gleaned from the genome sequence of Kineococcus radiotolerans SRS30216.</title>
        <authorList>
            <person name="Bagwell C.E."/>
            <person name="Bhat S."/>
            <person name="Hawkins G.M."/>
            <person name="Smith B.W."/>
            <person name="Biswas T."/>
            <person name="Hoover T.R."/>
            <person name="Saunders E."/>
            <person name="Han C.S."/>
            <person name="Tsodikov O.V."/>
            <person name="Shimkets L.J."/>
        </authorList>
    </citation>
    <scope>NUCLEOTIDE SEQUENCE [LARGE SCALE GENOMIC DNA]</scope>
    <source>
        <strain evidence="5">ATCC BAA-149 / DSM 14245 / SRS30216</strain>
    </source>
</reference>
<dbReference type="NCBIfam" id="NF006718">
    <property type="entry name" value="PRK09256.1"/>
    <property type="match status" value="1"/>
</dbReference>
<comment type="similarity">
    <text evidence="1">Belongs to the prokaryotic/mitochondrial release factor family.</text>
</comment>
<feature type="region of interest" description="Disordered" evidence="2">
    <location>
        <begin position="25"/>
        <end position="44"/>
    </location>
</feature>
<dbReference type="GO" id="GO:0072344">
    <property type="term" value="P:rescue of stalled ribosome"/>
    <property type="evidence" value="ECO:0007669"/>
    <property type="project" value="TreeGrafter"/>
</dbReference>
<gene>
    <name evidence="4" type="ordered locus">Krad_0598</name>
</gene>
<dbReference type="GO" id="GO:0003747">
    <property type="term" value="F:translation release factor activity"/>
    <property type="evidence" value="ECO:0007669"/>
    <property type="project" value="InterPro"/>
</dbReference>
<dbReference type="PANTHER" id="PTHR47814:SF1">
    <property type="entry name" value="PEPTIDYL-TRNA HYDROLASE ARFB"/>
    <property type="match status" value="1"/>
</dbReference>
<evidence type="ECO:0000259" key="3">
    <source>
        <dbReference type="Pfam" id="PF00472"/>
    </source>
</evidence>
<dbReference type="eggNOG" id="COG1186">
    <property type="taxonomic scope" value="Bacteria"/>
</dbReference>
<dbReference type="Proteomes" id="UP000001116">
    <property type="component" value="Chromosome"/>
</dbReference>
<feature type="compositionally biased region" description="Basic residues" evidence="2">
    <location>
        <begin position="116"/>
        <end position="126"/>
    </location>
</feature>
<dbReference type="KEGG" id="kra:Krad_0598"/>
<dbReference type="PANTHER" id="PTHR47814">
    <property type="entry name" value="PEPTIDYL-TRNA HYDROLASE ARFB"/>
    <property type="match status" value="1"/>
</dbReference>
<accession>A6W5J8</accession>
<evidence type="ECO:0000313" key="4">
    <source>
        <dbReference type="EMBL" id="ABS02087.1"/>
    </source>
</evidence>
<organism evidence="4 5">
    <name type="scientific">Kineococcus radiotolerans (strain ATCC BAA-149 / DSM 14245 / SRS30216)</name>
    <dbReference type="NCBI Taxonomy" id="266940"/>
    <lineage>
        <taxon>Bacteria</taxon>
        <taxon>Bacillati</taxon>
        <taxon>Actinomycetota</taxon>
        <taxon>Actinomycetes</taxon>
        <taxon>Kineosporiales</taxon>
        <taxon>Kineosporiaceae</taxon>
        <taxon>Kineococcus</taxon>
    </lineage>
</organism>
<feature type="region of interest" description="Disordered" evidence="2">
    <location>
        <begin position="106"/>
        <end position="147"/>
    </location>
</feature>
<dbReference type="STRING" id="266940.Krad_0598"/>
<sequence length="147" mass="16244">MGEGGAVDGDLVVNRRVRIPAAELHERFSRSSGPGGQGVNTTDSRVELSFDLARSPSVPEDLRERALERLAGRLVEGTLTVAASEHRAQLRNRAAAAERLRSQLAAAFAPAPAQRRPTRPTRGSQRRRLETKRQRSDVKRLRRSTDD</sequence>
<dbReference type="Gene3D" id="3.30.160.20">
    <property type="match status" value="1"/>
</dbReference>
<dbReference type="Pfam" id="PF00472">
    <property type="entry name" value="RF-1"/>
    <property type="match status" value="1"/>
</dbReference>
<feature type="compositionally biased region" description="Basic and acidic residues" evidence="2">
    <location>
        <begin position="127"/>
        <end position="147"/>
    </location>
</feature>
<dbReference type="SUPFAM" id="SSF75620">
    <property type="entry name" value="Release factor"/>
    <property type="match status" value="1"/>
</dbReference>
<dbReference type="InterPro" id="IPR000352">
    <property type="entry name" value="Pep_chain_release_fac_I"/>
</dbReference>
<dbReference type="GO" id="GO:0004045">
    <property type="term" value="F:peptidyl-tRNA hydrolase activity"/>
    <property type="evidence" value="ECO:0007669"/>
    <property type="project" value="TreeGrafter"/>
</dbReference>
<keyword evidence="5" id="KW-1185">Reference proteome</keyword>
<evidence type="ECO:0000256" key="1">
    <source>
        <dbReference type="ARBA" id="ARBA00010835"/>
    </source>
</evidence>
<evidence type="ECO:0000313" key="5">
    <source>
        <dbReference type="Proteomes" id="UP000001116"/>
    </source>
</evidence>
<evidence type="ECO:0000256" key="2">
    <source>
        <dbReference type="SAM" id="MobiDB-lite"/>
    </source>
</evidence>
<dbReference type="InterPro" id="IPR045853">
    <property type="entry name" value="Pep_chain_release_fac_I_sf"/>
</dbReference>
<dbReference type="EMBL" id="CP000750">
    <property type="protein sequence ID" value="ABS02087.1"/>
    <property type="molecule type" value="Genomic_DNA"/>
</dbReference>
<dbReference type="HOGENOM" id="CLU_089470_3_1_11"/>
<dbReference type="GO" id="GO:0043022">
    <property type="term" value="F:ribosome binding"/>
    <property type="evidence" value="ECO:0007669"/>
    <property type="project" value="TreeGrafter"/>
</dbReference>
<name>A6W5J8_KINRD</name>
<feature type="domain" description="Prokaryotic-type class I peptide chain release factors" evidence="3">
    <location>
        <begin position="17"/>
        <end position="142"/>
    </location>
</feature>